<dbReference type="RefSeq" id="WP_143501691.1">
    <property type="nucleotide sequence ID" value="NZ_SCFV01000005.1"/>
</dbReference>
<evidence type="ECO:0000313" key="1">
    <source>
        <dbReference type="EMBL" id="TRO18363.1"/>
    </source>
</evidence>
<dbReference type="EMBL" id="SCFV01000005">
    <property type="protein sequence ID" value="TRO18363.1"/>
    <property type="molecule type" value="Genomic_DNA"/>
</dbReference>
<sequence length="322" mass="36470">MNTELHHWLPIRVVLRDQGWFVDWCWFGDTPLSEPFYRDSVQRAMRLPFNQALRRETSLDELLEWQRHSPGVAPRAFIHHASRCGSTLIAQLLASIDRHIVVSEPAPLDSLLRAHFFDPGAPARQAAWVGALLSAFGQPRRGLEQDLVVKLDSWNIFEAPFLRAIYPDTPWIFLYRDPLEIVVSQLRQPGTHMVPGMIGPSLLAFSAEESATMTPLEFVARCIGRTLQQGLTQCLENGGIAVNYSELPEAVWGRLAPLFDVREGDLERLRQAAGRDAKQPGMSFVADSQRKREAASEQVREAVERWAREPYQALEALRLSQV</sequence>
<dbReference type="InterPro" id="IPR027417">
    <property type="entry name" value="P-loop_NTPase"/>
</dbReference>
<protein>
    <submittedName>
        <fullName evidence="1">Sulfotransferase family protein</fullName>
    </submittedName>
</protein>
<gene>
    <name evidence="1" type="ORF">EQ836_12445</name>
</gene>
<accession>A0ABD7RWJ8</accession>
<evidence type="ECO:0000313" key="2">
    <source>
        <dbReference type="Proteomes" id="UP000317327"/>
    </source>
</evidence>
<dbReference type="SUPFAM" id="SSF52540">
    <property type="entry name" value="P-loop containing nucleoside triphosphate hydrolases"/>
    <property type="match status" value="1"/>
</dbReference>
<name>A0ABD7RWJ8_ECTME</name>
<organism evidence="1 2">
    <name type="scientific">Ectopseudomonas mendocina</name>
    <name type="common">Pseudomonas mendocina</name>
    <dbReference type="NCBI Taxonomy" id="300"/>
    <lineage>
        <taxon>Bacteria</taxon>
        <taxon>Pseudomonadati</taxon>
        <taxon>Pseudomonadota</taxon>
        <taxon>Gammaproteobacteria</taxon>
        <taxon>Pseudomonadales</taxon>
        <taxon>Pseudomonadaceae</taxon>
        <taxon>Ectopseudomonas</taxon>
    </lineage>
</organism>
<reference evidence="1 2" key="1">
    <citation type="submission" date="2019-01" db="EMBL/GenBank/DDBJ databases">
        <title>Whole genome shotgun sequencing of Pseudomonas spp. isolated by its ability to degrade furfural.</title>
        <authorList>
            <person name="Donoso R."/>
            <person name="Farkas C."/>
            <person name="Villegas P."/>
            <person name="Gonzales-Toro F."/>
            <person name="Guajardo-Parra M."/>
            <person name="Araya-Nail M."/>
            <person name="Morgante V."/>
            <person name="Perez-Pantoja D."/>
        </authorList>
    </citation>
    <scope>NUCLEOTIDE SEQUENCE [LARGE SCALE GENOMIC DNA]</scope>
    <source>
        <strain evidence="1 2">VN231</strain>
    </source>
</reference>
<dbReference type="AlphaFoldDB" id="A0ABD7RWJ8"/>
<proteinExistence type="predicted"/>
<dbReference type="Gene3D" id="3.40.50.300">
    <property type="entry name" value="P-loop containing nucleotide triphosphate hydrolases"/>
    <property type="match status" value="1"/>
</dbReference>
<comment type="caution">
    <text evidence="1">The sequence shown here is derived from an EMBL/GenBank/DDBJ whole genome shotgun (WGS) entry which is preliminary data.</text>
</comment>
<dbReference type="Proteomes" id="UP000317327">
    <property type="component" value="Unassembled WGS sequence"/>
</dbReference>